<dbReference type="AlphaFoldDB" id="A0A7S3F021"/>
<dbReference type="InterPro" id="IPR039896">
    <property type="entry name" value="Red-like"/>
</dbReference>
<feature type="compositionally biased region" description="Basic and acidic residues" evidence="3">
    <location>
        <begin position="11"/>
        <end position="33"/>
    </location>
</feature>
<evidence type="ECO:0000313" key="5">
    <source>
        <dbReference type="EMBL" id="CAE0116230.1"/>
    </source>
</evidence>
<feature type="compositionally biased region" description="Acidic residues" evidence="3">
    <location>
        <begin position="603"/>
        <end position="615"/>
    </location>
</feature>
<protein>
    <recommendedName>
        <fullName evidence="4">RED-like N-terminal domain-containing protein</fullName>
    </recommendedName>
</protein>
<dbReference type="InterPro" id="IPR012916">
    <property type="entry name" value="RED_N"/>
</dbReference>
<feature type="region of interest" description="Disordered" evidence="3">
    <location>
        <begin position="183"/>
        <end position="206"/>
    </location>
</feature>
<evidence type="ECO:0000256" key="3">
    <source>
        <dbReference type="SAM" id="MobiDB-lite"/>
    </source>
</evidence>
<evidence type="ECO:0000256" key="2">
    <source>
        <dbReference type="ARBA" id="ARBA00023242"/>
    </source>
</evidence>
<dbReference type="EMBL" id="HBHX01030367">
    <property type="protein sequence ID" value="CAE0116230.1"/>
    <property type="molecule type" value="Transcribed_RNA"/>
</dbReference>
<feature type="region of interest" description="Disordered" evidence="3">
    <location>
        <begin position="256"/>
        <end position="286"/>
    </location>
</feature>
<feature type="region of interest" description="Disordered" evidence="3">
    <location>
        <begin position="516"/>
        <end position="615"/>
    </location>
</feature>
<evidence type="ECO:0000259" key="4">
    <source>
        <dbReference type="Pfam" id="PF07808"/>
    </source>
</evidence>
<dbReference type="Pfam" id="PF07808">
    <property type="entry name" value="RED_N"/>
    <property type="match status" value="1"/>
</dbReference>
<organism evidence="5">
    <name type="scientific">Haptolina ericina</name>
    <dbReference type="NCBI Taxonomy" id="156174"/>
    <lineage>
        <taxon>Eukaryota</taxon>
        <taxon>Haptista</taxon>
        <taxon>Haptophyta</taxon>
        <taxon>Prymnesiophyceae</taxon>
        <taxon>Prymnesiales</taxon>
        <taxon>Prymnesiaceae</taxon>
        <taxon>Haptolina</taxon>
    </lineage>
</organism>
<feature type="domain" description="RED-like N-terminal" evidence="4">
    <location>
        <begin position="50"/>
        <end position="298"/>
    </location>
</feature>
<evidence type="ECO:0000256" key="1">
    <source>
        <dbReference type="ARBA" id="ARBA00004123"/>
    </source>
</evidence>
<reference evidence="5" key="1">
    <citation type="submission" date="2021-01" db="EMBL/GenBank/DDBJ databases">
        <authorList>
            <person name="Corre E."/>
            <person name="Pelletier E."/>
            <person name="Niang G."/>
            <person name="Scheremetjew M."/>
            <person name="Finn R."/>
            <person name="Kale V."/>
            <person name="Holt S."/>
            <person name="Cochrane G."/>
            <person name="Meng A."/>
            <person name="Brown T."/>
            <person name="Cohen L."/>
        </authorList>
    </citation>
    <scope>NUCLEOTIDE SEQUENCE</scope>
    <source>
        <strain evidence="5">CCMP281</strain>
    </source>
</reference>
<proteinExistence type="predicted"/>
<feature type="region of interest" description="Disordered" evidence="3">
    <location>
        <begin position="457"/>
        <end position="484"/>
    </location>
</feature>
<feature type="compositionally biased region" description="Basic and acidic residues" evidence="3">
    <location>
        <begin position="408"/>
        <end position="417"/>
    </location>
</feature>
<dbReference type="GO" id="GO:0005634">
    <property type="term" value="C:nucleus"/>
    <property type="evidence" value="ECO:0007669"/>
    <property type="project" value="UniProtKB-SubCell"/>
</dbReference>
<feature type="compositionally biased region" description="Acidic residues" evidence="3">
    <location>
        <begin position="475"/>
        <end position="484"/>
    </location>
</feature>
<feature type="compositionally biased region" description="Basic and acidic residues" evidence="3">
    <location>
        <begin position="572"/>
        <end position="602"/>
    </location>
</feature>
<keyword evidence="2" id="KW-0539">Nucleus</keyword>
<feature type="compositionally biased region" description="Acidic residues" evidence="3">
    <location>
        <begin position="89"/>
        <end position="98"/>
    </location>
</feature>
<feature type="region of interest" description="Disordered" evidence="3">
    <location>
        <begin position="490"/>
        <end position="509"/>
    </location>
</feature>
<feature type="compositionally biased region" description="Polar residues" evidence="3">
    <location>
        <begin position="192"/>
        <end position="206"/>
    </location>
</feature>
<sequence length="615" mass="67419">MALSNASFRDLLAKKEEEQQSKPQRADTQEERQRKKAKAQAAYERRMAIQKRREEALAEASRYTDRAAERRKEETKESRENGRQPEPFNDMEEEEDADAVVSSAPTFAQLGDREDLAQQQHRVSIAQSKYLGGDIEHTHLVKGLDFALLQKMRSELSGTKTKEMEGNAKKESMSTQVNEIASGKGKARKLSAPSSGSNAAKASTSIKPTKPTKLAFATELGRDVHRSIFGTNSRPNKALAEGRLVLIFDVSGTRGDAPSSLIRQPDDLSGPRRKHKNLMDGSLPDGLQNRLSKVMAYSVGRGAGDLRTKKSKKEKLVASAALVMKPLATRKVTPPTTKETKFQPVVFPKGVPPPPPAGTIGQRKLVPPTPPPGGKLGSGVSKPMAAMDDVDDIFGDGVGSDYVCQPNEEQRKKATKDRLDAKLLGGKSYFDEEEAEEEDVPSAFKNDEEVDSLLKGALQGTHGPDVSERKVSEIVDGEEDEEDEALLKAAAARGKKPAAKPGDANKLAMGKVDDDSYAECFPDSFEGYNTTLHGPDSDEENNIVRSKKEDEGQDGEGEGKKGSKRAAQAEAAKQEAKMSRELVQIEKLMEERRLKRQKRDEPGSFEESVDQNEMF</sequence>
<name>A0A7S3F021_9EUKA</name>
<dbReference type="PANTHER" id="PTHR12765">
    <property type="entry name" value="RED PROTEIN IK FACTOR CYTOKINE IK"/>
    <property type="match status" value="1"/>
</dbReference>
<feature type="compositionally biased region" description="Basic and acidic residues" evidence="3">
    <location>
        <begin position="43"/>
        <end position="83"/>
    </location>
</feature>
<accession>A0A7S3F021</accession>
<feature type="region of interest" description="Disordered" evidence="3">
    <location>
        <begin position="1"/>
        <end position="101"/>
    </location>
</feature>
<comment type="subcellular location">
    <subcellularLocation>
        <location evidence="1">Nucleus</location>
    </subcellularLocation>
</comment>
<feature type="region of interest" description="Disordered" evidence="3">
    <location>
        <begin position="361"/>
        <end position="383"/>
    </location>
</feature>
<gene>
    <name evidence="5" type="ORF">HERI1096_LOCUS16915</name>
</gene>
<feature type="region of interest" description="Disordered" evidence="3">
    <location>
        <begin position="398"/>
        <end position="417"/>
    </location>
</feature>